<feature type="region of interest" description="Disordered" evidence="3">
    <location>
        <begin position="1"/>
        <end position="32"/>
    </location>
</feature>
<dbReference type="PANTHER" id="PTHR48112:SF22">
    <property type="entry name" value="MITOCHONDRIAL TRANSCRIPTION FACTOR A, ISOFORM B"/>
    <property type="match status" value="1"/>
</dbReference>
<evidence type="ECO:0000313" key="6">
    <source>
        <dbReference type="Proteomes" id="UP000041254"/>
    </source>
</evidence>
<dbReference type="Pfam" id="PF00505">
    <property type="entry name" value="HMG_box"/>
    <property type="match status" value="1"/>
</dbReference>
<dbReference type="PANTHER" id="PTHR48112">
    <property type="entry name" value="HIGH MOBILITY GROUP PROTEIN DSP1"/>
    <property type="match status" value="1"/>
</dbReference>
<evidence type="ECO:0000259" key="4">
    <source>
        <dbReference type="PROSITE" id="PS50118"/>
    </source>
</evidence>
<reference evidence="5 6" key="1">
    <citation type="submission" date="2014-11" db="EMBL/GenBank/DDBJ databases">
        <authorList>
            <person name="Zhu J."/>
            <person name="Qi W."/>
            <person name="Song R."/>
        </authorList>
    </citation>
    <scope>NUCLEOTIDE SEQUENCE [LARGE SCALE GENOMIC DNA]</scope>
</reference>
<evidence type="ECO:0000256" key="3">
    <source>
        <dbReference type="SAM" id="MobiDB-lite"/>
    </source>
</evidence>
<dbReference type="GO" id="GO:0005634">
    <property type="term" value="C:nucleus"/>
    <property type="evidence" value="ECO:0007669"/>
    <property type="project" value="UniProtKB-UniRule"/>
</dbReference>
<dbReference type="InterPro" id="IPR050342">
    <property type="entry name" value="HMGB"/>
</dbReference>
<dbReference type="Proteomes" id="UP000041254">
    <property type="component" value="Unassembled WGS sequence"/>
</dbReference>
<dbReference type="VEuPathDB" id="CryptoDB:Vbra_4898"/>
<evidence type="ECO:0000256" key="2">
    <source>
        <dbReference type="PROSITE-ProRule" id="PRU00267"/>
    </source>
</evidence>
<dbReference type="STRING" id="1169540.A0A0G4EDH5"/>
<keyword evidence="1 2" id="KW-0238">DNA-binding</keyword>
<dbReference type="GO" id="GO:0003677">
    <property type="term" value="F:DNA binding"/>
    <property type="evidence" value="ECO:0007669"/>
    <property type="project" value="UniProtKB-UniRule"/>
</dbReference>
<proteinExistence type="predicted"/>
<keyword evidence="6" id="KW-1185">Reference proteome</keyword>
<dbReference type="OMA" id="RSAYVIF"/>
<dbReference type="AlphaFoldDB" id="A0A0G4EDH5"/>
<feature type="DNA-binding region" description="HMG box" evidence="2">
    <location>
        <begin position="24"/>
        <end position="90"/>
    </location>
</feature>
<accession>A0A0G4EDH5</accession>
<dbReference type="InterPro" id="IPR009071">
    <property type="entry name" value="HMG_box_dom"/>
</dbReference>
<dbReference type="Gene3D" id="1.10.30.10">
    <property type="entry name" value="High mobility group box domain"/>
    <property type="match status" value="1"/>
</dbReference>
<organism evidence="5 6">
    <name type="scientific">Vitrella brassicaformis (strain CCMP3155)</name>
    <dbReference type="NCBI Taxonomy" id="1169540"/>
    <lineage>
        <taxon>Eukaryota</taxon>
        <taxon>Sar</taxon>
        <taxon>Alveolata</taxon>
        <taxon>Colpodellida</taxon>
        <taxon>Vitrellaceae</taxon>
        <taxon>Vitrella</taxon>
    </lineage>
</organism>
<evidence type="ECO:0000313" key="5">
    <source>
        <dbReference type="EMBL" id="CEL94055.1"/>
    </source>
</evidence>
<dbReference type="SUPFAM" id="SSF47095">
    <property type="entry name" value="HMG-box"/>
    <property type="match status" value="1"/>
</dbReference>
<dbReference type="OrthoDB" id="1919336at2759"/>
<feature type="compositionally biased region" description="Low complexity" evidence="3">
    <location>
        <begin position="1"/>
        <end position="13"/>
    </location>
</feature>
<feature type="domain" description="HMG box" evidence="4">
    <location>
        <begin position="24"/>
        <end position="90"/>
    </location>
</feature>
<protein>
    <recommendedName>
        <fullName evidence="4">HMG box domain-containing protein</fullName>
    </recommendedName>
</protein>
<evidence type="ECO:0000256" key="1">
    <source>
        <dbReference type="ARBA" id="ARBA00023125"/>
    </source>
</evidence>
<sequence>MVKKAGTSASGSKSNGGGGVKKDPKEPKNSYMHYAAGRREELKEQGIKGHRIHKKMGKEWREMEDEDKKPYIDMAEEDQQRYEREIEASGD</sequence>
<dbReference type="InterPro" id="IPR036910">
    <property type="entry name" value="HMG_box_dom_sf"/>
</dbReference>
<keyword evidence="2" id="KW-0539">Nucleus</keyword>
<gene>
    <name evidence="5" type="ORF">Vbra_4898</name>
</gene>
<dbReference type="EMBL" id="CDMY01000204">
    <property type="protein sequence ID" value="CEL94055.1"/>
    <property type="molecule type" value="Genomic_DNA"/>
</dbReference>
<dbReference type="PROSITE" id="PS50118">
    <property type="entry name" value="HMG_BOX_2"/>
    <property type="match status" value="1"/>
</dbReference>
<dbReference type="InParanoid" id="A0A0G4EDH5"/>
<name>A0A0G4EDH5_VITBC</name>
<dbReference type="SMART" id="SM00398">
    <property type="entry name" value="HMG"/>
    <property type="match status" value="1"/>
</dbReference>